<evidence type="ECO:0000313" key="3">
    <source>
        <dbReference type="Ensembl" id="ENSECRP00000006626.1"/>
    </source>
</evidence>
<proteinExistence type="predicted"/>
<evidence type="ECO:0000256" key="1">
    <source>
        <dbReference type="ARBA" id="ARBA00023157"/>
    </source>
</evidence>
<sequence>MRLKVRWTTQVLPFLVVSQVITGVFSRCARRLLSVEQQQISAFLSPEEAMTFLGRHLLYNRFDFELFTPGNLERECYEEICNYEEARKCLKILQKQMHSGKIILKMALMLTQVQMTKR</sequence>
<dbReference type="SMART" id="SM00069">
    <property type="entry name" value="GLA"/>
    <property type="match status" value="1"/>
</dbReference>
<reference evidence="3" key="1">
    <citation type="submission" date="2021-06" db="EMBL/GenBank/DDBJ databases">
        <authorList>
            <consortium name="Wellcome Sanger Institute Data Sharing"/>
        </authorList>
    </citation>
    <scope>NUCLEOTIDE SEQUENCE [LARGE SCALE GENOMIC DNA]</scope>
</reference>
<dbReference type="Pfam" id="PF00594">
    <property type="entry name" value="Gla"/>
    <property type="match status" value="1"/>
</dbReference>
<organism evidence="3 4">
    <name type="scientific">Erpetoichthys calabaricus</name>
    <name type="common">Rope fish</name>
    <name type="synonym">Calamoichthys calabaricus</name>
    <dbReference type="NCBI Taxonomy" id="27687"/>
    <lineage>
        <taxon>Eukaryota</taxon>
        <taxon>Metazoa</taxon>
        <taxon>Chordata</taxon>
        <taxon>Craniata</taxon>
        <taxon>Vertebrata</taxon>
        <taxon>Euteleostomi</taxon>
        <taxon>Actinopterygii</taxon>
        <taxon>Polypteriformes</taxon>
        <taxon>Polypteridae</taxon>
        <taxon>Erpetoichthys</taxon>
    </lineage>
</organism>
<dbReference type="InterPro" id="IPR017857">
    <property type="entry name" value="Coagulation_fac-like_Gla_dom"/>
</dbReference>
<dbReference type="PANTHER" id="PTHR24278">
    <property type="entry name" value="COAGULATION FACTOR"/>
    <property type="match status" value="1"/>
</dbReference>
<dbReference type="PROSITE" id="PS50998">
    <property type="entry name" value="GLA_2"/>
    <property type="match status" value="1"/>
</dbReference>
<gene>
    <name evidence="3" type="primary">prrg4</name>
</gene>
<name>A0A8C4RSF4_ERPCA</name>
<dbReference type="GO" id="GO:0005615">
    <property type="term" value="C:extracellular space"/>
    <property type="evidence" value="ECO:0007669"/>
    <property type="project" value="TreeGrafter"/>
</dbReference>
<keyword evidence="4" id="KW-1185">Reference proteome</keyword>
<dbReference type="Ensembl" id="ENSECRT00000006732.1">
    <property type="protein sequence ID" value="ENSECRP00000006626.1"/>
    <property type="gene ID" value="ENSECRG00000004412.1"/>
</dbReference>
<dbReference type="InterPro" id="IPR050442">
    <property type="entry name" value="Peptidase_S1_coag_factors"/>
</dbReference>
<evidence type="ECO:0000259" key="2">
    <source>
        <dbReference type="PROSITE" id="PS50998"/>
    </source>
</evidence>
<dbReference type="Proteomes" id="UP000694620">
    <property type="component" value="Chromosome 2"/>
</dbReference>
<dbReference type="GeneTree" id="ENSGT00940000158268"/>
<dbReference type="InterPro" id="IPR035972">
    <property type="entry name" value="GLA-like_dom_SF"/>
</dbReference>
<accession>A0A8C4RSF4</accession>
<protein>
    <recommendedName>
        <fullName evidence="2">Gla domain-containing protein</fullName>
    </recommendedName>
</protein>
<dbReference type="GO" id="GO:0005509">
    <property type="term" value="F:calcium ion binding"/>
    <property type="evidence" value="ECO:0007669"/>
    <property type="project" value="InterPro"/>
</dbReference>
<keyword evidence="1" id="KW-1015">Disulfide bond</keyword>
<feature type="domain" description="Gla" evidence="2">
    <location>
        <begin position="59"/>
        <end position="88"/>
    </location>
</feature>
<reference evidence="3" key="2">
    <citation type="submission" date="2025-08" db="UniProtKB">
        <authorList>
            <consortium name="Ensembl"/>
        </authorList>
    </citation>
    <scope>IDENTIFICATION</scope>
</reference>
<evidence type="ECO:0000313" key="4">
    <source>
        <dbReference type="Proteomes" id="UP000694620"/>
    </source>
</evidence>
<dbReference type="InterPro" id="IPR000294">
    <property type="entry name" value="GLA_domain"/>
</dbReference>
<dbReference type="PANTHER" id="PTHR24278:SF38">
    <property type="entry name" value="TRANSMEMBRANE GAMMA-CARBOXYGLUTAMIC ACID PROTEIN 4"/>
    <property type="match status" value="1"/>
</dbReference>
<dbReference type="FunFam" id="4.10.740.10:FF:000001">
    <property type="entry name" value="vitamin K-dependent protein S"/>
    <property type="match status" value="1"/>
</dbReference>
<dbReference type="AlphaFoldDB" id="A0A8C4RSF4"/>
<dbReference type="SUPFAM" id="SSF57630">
    <property type="entry name" value="GLA-domain"/>
    <property type="match status" value="1"/>
</dbReference>
<reference evidence="3" key="3">
    <citation type="submission" date="2025-09" db="UniProtKB">
        <authorList>
            <consortium name="Ensembl"/>
        </authorList>
    </citation>
    <scope>IDENTIFICATION</scope>
</reference>
<dbReference type="Gene3D" id="4.10.740.10">
    <property type="entry name" value="Coagulation Factor IX"/>
    <property type="match status" value="1"/>
</dbReference>
<dbReference type="GO" id="GO:0005886">
    <property type="term" value="C:plasma membrane"/>
    <property type="evidence" value="ECO:0007669"/>
    <property type="project" value="TreeGrafter"/>
</dbReference>